<gene>
    <name evidence="1" type="ordered locus">TVNIR_0007</name>
</gene>
<proteinExistence type="predicted"/>
<dbReference type="AlphaFoldDB" id="L0DRW4"/>
<dbReference type="HOGENOM" id="CLU_3349833_0_0_6"/>
<organism evidence="1 2">
    <name type="scientific">Thioalkalivibrio nitratireducens (strain DSM 14787 / UNIQEM 213 / ALEN2)</name>
    <dbReference type="NCBI Taxonomy" id="1255043"/>
    <lineage>
        <taxon>Bacteria</taxon>
        <taxon>Pseudomonadati</taxon>
        <taxon>Pseudomonadota</taxon>
        <taxon>Gammaproteobacteria</taxon>
        <taxon>Chromatiales</taxon>
        <taxon>Ectothiorhodospiraceae</taxon>
        <taxon>Thioalkalivibrio</taxon>
    </lineage>
</organism>
<evidence type="ECO:0000313" key="1">
    <source>
        <dbReference type="EMBL" id="AGA31722.1"/>
    </source>
</evidence>
<accession>L0DRW4</accession>
<evidence type="ECO:0000313" key="2">
    <source>
        <dbReference type="Proteomes" id="UP000010809"/>
    </source>
</evidence>
<sequence>MAVELATARRIAERVTRSPDESVRLLGIIAAPFIKIL</sequence>
<keyword evidence="2" id="KW-1185">Reference proteome</keyword>
<name>L0DRW4_THIND</name>
<dbReference type="Proteomes" id="UP000010809">
    <property type="component" value="Chromosome"/>
</dbReference>
<dbReference type="EMBL" id="CP003989">
    <property type="protein sequence ID" value="AGA31722.1"/>
    <property type="molecule type" value="Genomic_DNA"/>
</dbReference>
<dbReference type="PATRIC" id="fig|1255043.3.peg.7"/>
<reference evidence="1" key="1">
    <citation type="submission" date="2015-12" db="EMBL/GenBank/DDBJ databases">
        <authorList>
            <person name="Tikhonova T.V."/>
            <person name="Pavlov A.R."/>
            <person name="Beletsky A.V."/>
            <person name="Mardanov A.V."/>
            <person name="Sorokin D.Y."/>
            <person name="Ravin N.V."/>
            <person name="Popov V.O."/>
        </authorList>
    </citation>
    <scope>NUCLEOTIDE SEQUENCE</scope>
    <source>
        <strain evidence="1">DSM 14787</strain>
    </source>
</reference>
<dbReference type="KEGG" id="tni:TVNIR_0007"/>
<protein>
    <submittedName>
        <fullName evidence="1">Uncharacterized protein</fullName>
    </submittedName>
</protein>